<gene>
    <name evidence="4" type="ORF">NMOB1V02_LOCUS9390</name>
</gene>
<organism evidence="4">
    <name type="scientific">Notodromas monacha</name>
    <dbReference type="NCBI Taxonomy" id="399045"/>
    <lineage>
        <taxon>Eukaryota</taxon>
        <taxon>Metazoa</taxon>
        <taxon>Ecdysozoa</taxon>
        <taxon>Arthropoda</taxon>
        <taxon>Crustacea</taxon>
        <taxon>Oligostraca</taxon>
        <taxon>Ostracoda</taxon>
        <taxon>Podocopa</taxon>
        <taxon>Podocopida</taxon>
        <taxon>Cypridocopina</taxon>
        <taxon>Cypridoidea</taxon>
        <taxon>Cyprididae</taxon>
        <taxon>Notodromas</taxon>
    </lineage>
</organism>
<dbReference type="GO" id="GO:0005694">
    <property type="term" value="C:chromosome"/>
    <property type="evidence" value="ECO:0007669"/>
    <property type="project" value="InterPro"/>
</dbReference>
<keyword evidence="1 2" id="KW-0175">Coiled coil</keyword>
<feature type="coiled-coil region" evidence="2">
    <location>
        <begin position="315"/>
        <end position="386"/>
    </location>
</feature>
<sequence>MLLKVVISNFKTYVGNHEFGSFDRLGIVGFTGVNGIGKSNLFDAIGFGLCADKVVLRASSLGQLRARVKDTDANLSQVKLVFRDVENGAEICLSRTLTRSGEKTSFAMNGNNVSKNAYLAQVAALGFCLVARNFTMRHEEIIAMVTMSGAQRFQMFVDLSGTRELFNESKEIASRVASALKEAEKLKNLKADILAVAKNHRKTLSGLKEFENLNGESEMLMVEAALIRVRLAEKRIEGVEEEISALKDEYSKMKQKEITENLEQRIKSLLNQVEEAQNRRVVIRGTLMDNEALLSKLWEAFRESESKRSEIHLILRNVERKLEQEMLMVEAALIRVRLAEKRIEGVEEEISALKDEYSKMKQKEMTENLEQRIKSLLNQVEEAQNRRVVIRGTLMDNEALLSKLWEAFRESESKRSEIHLILRNVERKIEQGKQDKQRLVELIGNLETNAPVQTSANFEQESSLMMAEESVFCELLERLSIADRERVQTTKQQVMNRVSDKFPILMAKLESIKTLETKRDAENTTVKGLSEKLNNLTNLLIGDTEKCIEAAEKNIRAAEIKVAEEKELLKTSDEAMKSNALDLMSNAKQAQELRLELRRVESKSEMNSYTAEVSRAVKELRRHVSSSDVLGSFHDVLMYAGPGSLKPAMARMVLAKKGHIVIKDLRTAFQCLRFLETSHLANMMHKFRLIILDDLRVLKNQKPAMLPPKAVYLSSLLRKNVGCVISDEDFSKLRNHFVGNAVVCRTLEEADDLWCRLQQKHYVIAGDGTMIDTRGCLVVGGKTLREEMELFFEGNESFGSQEKRADLEGRLQNLEIARLALVAESVRLARVRQELLIVKQALDHEADACKQKLSNLKKMRTEQTAEVQKLTALIKDKKTGLTYISTQMIEQKQEISRIRSEICELEKRTFEPLARELGLNLKDLTTLAQFGRDQFTVAASRSAAEHVRLSKERRAQENLAAKKHELTRVD</sequence>
<reference evidence="4" key="1">
    <citation type="submission" date="2020-11" db="EMBL/GenBank/DDBJ databases">
        <authorList>
            <person name="Tran Van P."/>
        </authorList>
    </citation>
    <scope>NUCLEOTIDE SEQUENCE</scope>
</reference>
<feature type="coiled-coil region" evidence="2">
    <location>
        <begin position="422"/>
        <end position="449"/>
    </location>
</feature>
<dbReference type="OrthoDB" id="5575062at2759"/>
<proteinExistence type="predicted"/>
<dbReference type="GO" id="GO:0006302">
    <property type="term" value="P:double-strand break repair"/>
    <property type="evidence" value="ECO:0007669"/>
    <property type="project" value="InterPro"/>
</dbReference>
<dbReference type="InterPro" id="IPR027417">
    <property type="entry name" value="P-loop_NTPase"/>
</dbReference>
<name>A0A7R9BUB8_9CRUS</name>
<keyword evidence="5" id="KW-1185">Reference proteome</keyword>
<evidence type="ECO:0000259" key="3">
    <source>
        <dbReference type="Pfam" id="PF13476"/>
    </source>
</evidence>
<dbReference type="Proteomes" id="UP000678499">
    <property type="component" value="Unassembled WGS sequence"/>
</dbReference>
<dbReference type="SUPFAM" id="SSF52540">
    <property type="entry name" value="P-loop containing nucleoside triphosphate hydrolases"/>
    <property type="match status" value="1"/>
</dbReference>
<dbReference type="EMBL" id="OA885185">
    <property type="protein sequence ID" value="CAD7281754.1"/>
    <property type="molecule type" value="Genomic_DNA"/>
</dbReference>
<dbReference type="PANTHER" id="PTHR18937">
    <property type="entry name" value="STRUCTURAL MAINTENANCE OF CHROMOSOMES SMC FAMILY MEMBER"/>
    <property type="match status" value="1"/>
</dbReference>
<evidence type="ECO:0000313" key="5">
    <source>
        <dbReference type="Proteomes" id="UP000678499"/>
    </source>
</evidence>
<feature type="domain" description="Rad50/SbcC-type AAA" evidence="3">
    <location>
        <begin position="4"/>
        <end position="274"/>
    </location>
</feature>
<dbReference type="Gene3D" id="3.40.50.300">
    <property type="entry name" value="P-loop containing nucleotide triphosphate hydrolases"/>
    <property type="match status" value="1"/>
</dbReference>
<dbReference type="GO" id="GO:0005524">
    <property type="term" value="F:ATP binding"/>
    <property type="evidence" value="ECO:0007669"/>
    <property type="project" value="InterPro"/>
</dbReference>
<dbReference type="Pfam" id="PF13476">
    <property type="entry name" value="AAA_23"/>
    <property type="match status" value="1"/>
</dbReference>
<feature type="non-terminal residue" evidence="4">
    <location>
        <position position="1"/>
    </location>
</feature>
<dbReference type="Gene3D" id="1.20.1060.20">
    <property type="match status" value="1"/>
</dbReference>
<feature type="coiled-coil region" evidence="2">
    <location>
        <begin position="512"/>
        <end position="603"/>
    </location>
</feature>
<dbReference type="EMBL" id="CAJPEX010003148">
    <property type="protein sequence ID" value="CAG0921906.1"/>
    <property type="molecule type" value="Genomic_DNA"/>
</dbReference>
<dbReference type="SUPFAM" id="SSF75553">
    <property type="entry name" value="Smc hinge domain"/>
    <property type="match status" value="1"/>
</dbReference>
<dbReference type="GO" id="GO:0051276">
    <property type="term" value="P:chromosome organization"/>
    <property type="evidence" value="ECO:0007669"/>
    <property type="project" value="InterPro"/>
</dbReference>
<feature type="coiled-coil region" evidence="2">
    <location>
        <begin position="804"/>
        <end position="873"/>
    </location>
</feature>
<dbReference type="InterPro" id="IPR038729">
    <property type="entry name" value="Rad50/SbcC_AAA"/>
</dbReference>
<dbReference type="Gene3D" id="3.30.70.1620">
    <property type="match status" value="1"/>
</dbReference>
<dbReference type="AlphaFoldDB" id="A0A7R9BUB8"/>
<protein>
    <recommendedName>
        <fullName evidence="3">Rad50/SbcC-type AAA domain-containing protein</fullName>
    </recommendedName>
</protein>
<evidence type="ECO:0000256" key="2">
    <source>
        <dbReference type="SAM" id="Coils"/>
    </source>
</evidence>
<accession>A0A7R9BUB8</accession>
<feature type="coiled-coil region" evidence="2">
    <location>
        <begin position="222"/>
        <end position="279"/>
    </location>
</feature>
<dbReference type="GO" id="GO:0016887">
    <property type="term" value="F:ATP hydrolysis activity"/>
    <property type="evidence" value="ECO:0007669"/>
    <property type="project" value="InterPro"/>
</dbReference>
<evidence type="ECO:0000256" key="1">
    <source>
        <dbReference type="ARBA" id="ARBA00023054"/>
    </source>
</evidence>
<dbReference type="InterPro" id="IPR036277">
    <property type="entry name" value="SMC_hinge_sf"/>
</dbReference>
<evidence type="ECO:0000313" key="4">
    <source>
        <dbReference type="EMBL" id="CAD7281754.1"/>
    </source>
</evidence>